<feature type="chain" id="PRO_5043955364" evidence="1">
    <location>
        <begin position="23"/>
        <end position="192"/>
    </location>
</feature>
<keyword evidence="1" id="KW-0732">Signal</keyword>
<comment type="caution">
    <text evidence="2">The sequence shown here is derived from an EMBL/GenBank/DDBJ whole genome shotgun (WGS) entry which is preliminary data.</text>
</comment>
<accession>A0AAV5VAC9</accession>
<dbReference type="AlphaFoldDB" id="A0AAV5VAC9"/>
<sequence>RVSEVFRHIFVLSAKFASLATADSINADQMEDFIVTYRGLSEFEKKMFGSIGQGMRRTELDRDLAQISPLFQCFSYLLRHDQEITNELASSTSTSVFQLLLKKLNVYARKHIMRDDKVPEEAVQEFFENGLLNPPYNKDTFESIKEWAGKWSQLPNDQRSIEKMRDFDFEVVRTFQSEIATYILWSANRLYG</sequence>
<proteinExistence type="predicted"/>
<reference evidence="2" key="1">
    <citation type="submission" date="2023-10" db="EMBL/GenBank/DDBJ databases">
        <title>Genome assembly of Pristionchus species.</title>
        <authorList>
            <person name="Yoshida K."/>
            <person name="Sommer R.J."/>
        </authorList>
    </citation>
    <scope>NUCLEOTIDE SEQUENCE</scope>
    <source>
        <strain evidence="2">RS5133</strain>
    </source>
</reference>
<name>A0AAV5VAC9_9BILA</name>
<evidence type="ECO:0000313" key="3">
    <source>
        <dbReference type="Proteomes" id="UP001432322"/>
    </source>
</evidence>
<gene>
    <name evidence="2" type="ORF">PFISCL1PPCAC_7034</name>
</gene>
<organism evidence="2 3">
    <name type="scientific">Pristionchus fissidentatus</name>
    <dbReference type="NCBI Taxonomy" id="1538716"/>
    <lineage>
        <taxon>Eukaryota</taxon>
        <taxon>Metazoa</taxon>
        <taxon>Ecdysozoa</taxon>
        <taxon>Nematoda</taxon>
        <taxon>Chromadorea</taxon>
        <taxon>Rhabditida</taxon>
        <taxon>Rhabditina</taxon>
        <taxon>Diplogasteromorpha</taxon>
        <taxon>Diplogasteroidea</taxon>
        <taxon>Neodiplogasteridae</taxon>
        <taxon>Pristionchus</taxon>
    </lineage>
</organism>
<keyword evidence="3" id="KW-1185">Reference proteome</keyword>
<dbReference type="Proteomes" id="UP001432322">
    <property type="component" value="Unassembled WGS sequence"/>
</dbReference>
<feature type="signal peptide" evidence="1">
    <location>
        <begin position="1"/>
        <end position="22"/>
    </location>
</feature>
<evidence type="ECO:0000313" key="2">
    <source>
        <dbReference type="EMBL" id="GMT15737.1"/>
    </source>
</evidence>
<evidence type="ECO:0000256" key="1">
    <source>
        <dbReference type="SAM" id="SignalP"/>
    </source>
</evidence>
<dbReference type="EMBL" id="BTSY01000002">
    <property type="protein sequence ID" value="GMT15737.1"/>
    <property type="molecule type" value="Genomic_DNA"/>
</dbReference>
<protein>
    <submittedName>
        <fullName evidence="2">Uncharacterized protein</fullName>
    </submittedName>
</protein>
<feature type="non-terminal residue" evidence="2">
    <location>
        <position position="1"/>
    </location>
</feature>